<evidence type="ECO:0000259" key="1">
    <source>
        <dbReference type="SMART" id="SM01235"/>
    </source>
</evidence>
<name>A0A239HX17_9BACT</name>
<evidence type="ECO:0000313" key="2">
    <source>
        <dbReference type="EMBL" id="SNS85822.1"/>
    </source>
</evidence>
<accession>A0A239HX17</accession>
<dbReference type="RefSeq" id="WP_089408080.1">
    <property type="nucleotide sequence ID" value="NZ_FZOU01000002.1"/>
</dbReference>
<protein>
    <submittedName>
        <fullName evidence="2">Haem-binding domain-containing protein</fullName>
    </submittedName>
</protein>
<proteinExistence type="predicted"/>
<dbReference type="Pfam" id="PF16694">
    <property type="entry name" value="Cytochrome_P460"/>
    <property type="match status" value="1"/>
</dbReference>
<dbReference type="InterPro" id="IPR025992">
    <property type="entry name" value="Haem-bd"/>
</dbReference>
<reference evidence="2 3" key="1">
    <citation type="submission" date="2017-06" db="EMBL/GenBank/DDBJ databases">
        <authorList>
            <person name="Kim H.J."/>
            <person name="Triplett B.A."/>
        </authorList>
    </citation>
    <scope>NUCLEOTIDE SEQUENCE [LARGE SCALE GENOMIC DNA]</scope>
    <source>
        <strain evidence="2 3">DSM 18704</strain>
    </source>
</reference>
<dbReference type="EMBL" id="FZOU01000002">
    <property type="protein sequence ID" value="SNS85822.1"/>
    <property type="molecule type" value="Genomic_DNA"/>
</dbReference>
<dbReference type="Proteomes" id="UP000198356">
    <property type="component" value="Unassembled WGS sequence"/>
</dbReference>
<sequence length="440" mass="48214">MTKRLLTLLFAGVLVFAVLQCVRPSIPAPREIHEVQASREATEVLRTSCYSCHSNERRLAWFDEIVPPYWLVRHDILEARAHLNFSTLGSKPVAAQRAALFEAVNMAQLNYMPLSSFLALHPDAKVNPAALGKLKAYLAPWSDTPEAQPDPTDVVAPAQADPEFGGLAFDPSYTSWHLLSATDRGDNGTFRFILGNDIAVKAAREGHTHPWPDGSRFAKVAWQQRQTADGIMAPGKFVQVEQMLKDATKFKASEGWGWGRWKGPKLTPYGTDASLVRECTGCHAPVKRNDYVYTQPISRAVEPGSDGLNNIAASYTDLPVDPSSARPITLYVDRQAGTMSILYASDSPLSQKAGQPVSYPAGAKLLLTTWKQIEDPHWFGARIPGQPVSSELLQLGPAGAVASYRKIDEAAKHDVALDAPAQAQRAQFILRLQPGPYLSH</sequence>
<organism evidence="2 3">
    <name type="scientific">Granulicella rosea</name>
    <dbReference type="NCBI Taxonomy" id="474952"/>
    <lineage>
        <taxon>Bacteria</taxon>
        <taxon>Pseudomonadati</taxon>
        <taxon>Acidobacteriota</taxon>
        <taxon>Terriglobia</taxon>
        <taxon>Terriglobales</taxon>
        <taxon>Acidobacteriaceae</taxon>
        <taxon>Granulicella</taxon>
    </lineage>
</organism>
<dbReference type="Gene3D" id="3.50.70.20">
    <property type="entry name" value="Cytochrome P460"/>
    <property type="match status" value="1"/>
</dbReference>
<evidence type="ECO:0000313" key="3">
    <source>
        <dbReference type="Proteomes" id="UP000198356"/>
    </source>
</evidence>
<gene>
    <name evidence="2" type="ORF">SAMN05421770_102609</name>
</gene>
<dbReference type="AlphaFoldDB" id="A0A239HX17"/>
<dbReference type="OrthoDB" id="196738at2"/>
<feature type="domain" description="Haem-binding" evidence="1">
    <location>
        <begin position="13"/>
        <end position="142"/>
    </location>
</feature>
<dbReference type="InterPro" id="IPR032033">
    <property type="entry name" value="Cytochrome_P460"/>
</dbReference>
<keyword evidence="3" id="KW-1185">Reference proteome</keyword>
<dbReference type="Pfam" id="PF14376">
    <property type="entry name" value="Haem_bd"/>
    <property type="match status" value="1"/>
</dbReference>
<dbReference type="InterPro" id="IPR038142">
    <property type="entry name" value="Cytochrome_P460_sp"/>
</dbReference>
<dbReference type="CDD" id="cd20753">
    <property type="entry name" value="cyt_P460_Mc-like"/>
    <property type="match status" value="1"/>
</dbReference>
<dbReference type="SMART" id="SM01235">
    <property type="entry name" value="Haem_bd"/>
    <property type="match status" value="1"/>
</dbReference>